<name>A0A285NSP4_9AQUI</name>
<dbReference type="AlphaFoldDB" id="A0A285NSP4"/>
<dbReference type="InterPro" id="IPR001792">
    <property type="entry name" value="Acylphosphatase-like_dom"/>
</dbReference>
<feature type="domain" description="Acylphosphatase-like" evidence="7">
    <location>
        <begin position="3"/>
        <end position="90"/>
    </location>
</feature>
<feature type="active site" evidence="4">
    <location>
        <position position="18"/>
    </location>
</feature>
<evidence type="ECO:0000259" key="7">
    <source>
        <dbReference type="PROSITE" id="PS51160"/>
    </source>
</evidence>
<evidence type="ECO:0000313" key="8">
    <source>
        <dbReference type="EMBL" id="SNZ12228.1"/>
    </source>
</evidence>
<dbReference type="Pfam" id="PF00708">
    <property type="entry name" value="Acylphosphatase"/>
    <property type="match status" value="1"/>
</dbReference>
<dbReference type="InterPro" id="IPR036046">
    <property type="entry name" value="Acylphosphatase-like_dom_sf"/>
</dbReference>
<evidence type="ECO:0000256" key="3">
    <source>
        <dbReference type="ARBA" id="ARBA00047645"/>
    </source>
</evidence>
<keyword evidence="9" id="KW-1185">Reference proteome</keyword>
<sequence length="90" mass="10329">MVAYRVYVSGIVQGVGFRAYTKNLAESYGLDGWVRNMPDGRVEIFVQGDKDLVWDFLKRVSDGPPLSKVELIQIQKEVVKDEERGFSIRY</sequence>
<protein>
    <recommendedName>
        <fullName evidence="2 4">Acylphosphatase</fullName>
        <ecNumber evidence="2 4">3.6.1.7</ecNumber>
    </recommendedName>
</protein>
<evidence type="ECO:0000256" key="6">
    <source>
        <dbReference type="RuleBase" id="RU004168"/>
    </source>
</evidence>
<dbReference type="EC" id="3.6.1.7" evidence="2 4"/>
<dbReference type="OrthoDB" id="9808093at2"/>
<evidence type="ECO:0000313" key="9">
    <source>
        <dbReference type="Proteomes" id="UP000218627"/>
    </source>
</evidence>
<dbReference type="PROSITE" id="PS00151">
    <property type="entry name" value="ACYLPHOSPHATASE_2"/>
    <property type="match status" value="1"/>
</dbReference>
<dbReference type="Gene3D" id="3.30.70.100">
    <property type="match status" value="1"/>
</dbReference>
<dbReference type="InterPro" id="IPR020456">
    <property type="entry name" value="Acylphosphatase"/>
</dbReference>
<dbReference type="PANTHER" id="PTHR47268">
    <property type="entry name" value="ACYLPHOSPHATASE"/>
    <property type="match status" value="1"/>
</dbReference>
<accession>A0A285NSP4</accession>
<organism evidence="8 9">
    <name type="scientific">Hydrogenobacter hydrogenophilus</name>
    <dbReference type="NCBI Taxonomy" id="35835"/>
    <lineage>
        <taxon>Bacteria</taxon>
        <taxon>Pseudomonadati</taxon>
        <taxon>Aquificota</taxon>
        <taxon>Aquificia</taxon>
        <taxon>Aquificales</taxon>
        <taxon>Aquificaceae</taxon>
        <taxon>Hydrogenobacter</taxon>
    </lineage>
</organism>
<dbReference type="RefSeq" id="WP_096600709.1">
    <property type="nucleotide sequence ID" value="NZ_OBEN01000001.1"/>
</dbReference>
<dbReference type="EMBL" id="OBEN01000001">
    <property type="protein sequence ID" value="SNZ12228.1"/>
    <property type="molecule type" value="Genomic_DNA"/>
</dbReference>
<dbReference type="PANTHER" id="PTHR47268:SF4">
    <property type="entry name" value="ACYLPHOSPHATASE"/>
    <property type="match status" value="1"/>
</dbReference>
<dbReference type="GO" id="GO:0003998">
    <property type="term" value="F:acylphosphatase activity"/>
    <property type="evidence" value="ECO:0007669"/>
    <property type="project" value="UniProtKB-EC"/>
</dbReference>
<dbReference type="PROSITE" id="PS51160">
    <property type="entry name" value="ACYLPHOSPHATASE_3"/>
    <property type="match status" value="1"/>
</dbReference>
<reference evidence="9" key="1">
    <citation type="submission" date="2017-09" db="EMBL/GenBank/DDBJ databases">
        <authorList>
            <person name="Varghese N."/>
            <person name="Submissions S."/>
        </authorList>
    </citation>
    <scope>NUCLEOTIDE SEQUENCE [LARGE SCALE GENOMIC DNA]</scope>
    <source>
        <strain evidence="9">DSM 2913</strain>
    </source>
</reference>
<evidence type="ECO:0000256" key="2">
    <source>
        <dbReference type="ARBA" id="ARBA00012150"/>
    </source>
</evidence>
<comment type="catalytic activity">
    <reaction evidence="3 4 5">
        <text>an acyl phosphate + H2O = a carboxylate + phosphate + H(+)</text>
        <dbReference type="Rhea" id="RHEA:14965"/>
        <dbReference type="ChEBI" id="CHEBI:15377"/>
        <dbReference type="ChEBI" id="CHEBI:15378"/>
        <dbReference type="ChEBI" id="CHEBI:29067"/>
        <dbReference type="ChEBI" id="CHEBI:43474"/>
        <dbReference type="ChEBI" id="CHEBI:59918"/>
        <dbReference type="EC" id="3.6.1.7"/>
    </reaction>
</comment>
<dbReference type="Proteomes" id="UP000218627">
    <property type="component" value="Unassembled WGS sequence"/>
</dbReference>
<feature type="active site" evidence="4">
    <location>
        <position position="36"/>
    </location>
</feature>
<dbReference type="InterPro" id="IPR017968">
    <property type="entry name" value="Acylphosphatase_CS"/>
</dbReference>
<keyword evidence="4 5" id="KW-0378">Hydrolase</keyword>
<evidence type="ECO:0000256" key="4">
    <source>
        <dbReference type="PROSITE-ProRule" id="PRU00520"/>
    </source>
</evidence>
<gene>
    <name evidence="8" type="ORF">SAMN06265353_0493</name>
</gene>
<dbReference type="SUPFAM" id="SSF54975">
    <property type="entry name" value="Acylphosphatase/BLUF domain-like"/>
    <property type="match status" value="1"/>
</dbReference>
<comment type="similarity">
    <text evidence="1 6">Belongs to the acylphosphatase family.</text>
</comment>
<proteinExistence type="inferred from homology"/>
<evidence type="ECO:0000256" key="1">
    <source>
        <dbReference type="ARBA" id="ARBA00005614"/>
    </source>
</evidence>
<dbReference type="PROSITE" id="PS00150">
    <property type="entry name" value="ACYLPHOSPHATASE_1"/>
    <property type="match status" value="1"/>
</dbReference>
<evidence type="ECO:0000256" key="5">
    <source>
        <dbReference type="RuleBase" id="RU000553"/>
    </source>
</evidence>